<gene>
    <name evidence="2" type="ORF">FC23_GL000470</name>
</gene>
<dbReference type="PANTHER" id="PTHR43190:SF3">
    <property type="entry name" value="N-ACETYL-D-GLUCOSAMINE KINASE"/>
    <property type="match status" value="1"/>
</dbReference>
<keyword evidence="2" id="KW-0808">Transferase</keyword>
<dbReference type="InterPro" id="IPR002731">
    <property type="entry name" value="ATPase_BadF"/>
</dbReference>
<evidence type="ECO:0000313" key="2">
    <source>
        <dbReference type="EMBL" id="KRL61812.1"/>
    </source>
</evidence>
<dbReference type="PANTHER" id="PTHR43190">
    <property type="entry name" value="N-ACETYL-D-GLUCOSAMINE KINASE"/>
    <property type="match status" value="1"/>
</dbReference>
<dbReference type="InterPro" id="IPR043129">
    <property type="entry name" value="ATPase_NBD"/>
</dbReference>
<dbReference type="RefSeq" id="WP_027825017.1">
    <property type="nucleotide sequence ID" value="NZ_AUEI01000007.1"/>
</dbReference>
<dbReference type="Gene3D" id="3.30.420.40">
    <property type="match status" value="2"/>
</dbReference>
<keyword evidence="3" id="KW-1185">Reference proteome</keyword>
<dbReference type="SUPFAM" id="SSF53067">
    <property type="entry name" value="Actin-like ATPase domain"/>
    <property type="match status" value="2"/>
</dbReference>
<comment type="caution">
    <text evidence="2">The sequence shown here is derived from an EMBL/GenBank/DDBJ whole genome shotgun (WGS) entry which is preliminary data.</text>
</comment>
<protein>
    <submittedName>
        <fullName evidence="2">N-acetylglucosamine kinase</fullName>
    </submittedName>
</protein>
<dbReference type="Proteomes" id="UP000051931">
    <property type="component" value="Unassembled WGS sequence"/>
</dbReference>
<dbReference type="CDD" id="cd24007">
    <property type="entry name" value="ASKHA_NBD_eukNAGK-like"/>
    <property type="match status" value="1"/>
</dbReference>
<evidence type="ECO:0000313" key="3">
    <source>
        <dbReference type="Proteomes" id="UP000051931"/>
    </source>
</evidence>
<dbReference type="EMBL" id="AZFB01000018">
    <property type="protein sequence ID" value="KRL61812.1"/>
    <property type="molecule type" value="Genomic_DNA"/>
</dbReference>
<feature type="domain" description="ATPase BadF/BadG/BcrA/BcrD type" evidence="1">
    <location>
        <begin position="5"/>
        <end position="266"/>
    </location>
</feature>
<dbReference type="STRING" id="1122152.GCA_000425905_01045"/>
<organism evidence="2 3">
    <name type="scientific">Lactobacillus psittaci DSM 15354</name>
    <dbReference type="NCBI Taxonomy" id="1122152"/>
    <lineage>
        <taxon>Bacteria</taxon>
        <taxon>Bacillati</taxon>
        <taxon>Bacillota</taxon>
        <taxon>Bacilli</taxon>
        <taxon>Lactobacillales</taxon>
        <taxon>Lactobacillaceae</taxon>
        <taxon>Lactobacillus</taxon>
    </lineage>
</organism>
<evidence type="ECO:0000259" key="1">
    <source>
        <dbReference type="Pfam" id="PF01869"/>
    </source>
</evidence>
<sequence length="301" mass="32221">MTYKIGIDAGGTHTTAEAYDQNGNLLTKVETGQGNVNADYEEAMANIKDAIRQIQAELGPDCEKILAGIAGVSVTGEYAKISQELANTFNVPSKTITDSAIALYRALKGKDGILTIAGTGSVVNGLQNGHIIAVGGYGHLLGDEGSGYAISIAALKKALNTYDQGKTSPLTEMFTRHFNVNRMEDCNALVYRMDRPQIGKLALLVSSLANQGDSDAILVLEDQADLLAHDILMCLDRFTTPKPMDIAFTGSVLTKNEVVRKRVEADILAKYPDANFIISDGGNASGVLYDEATDYTRPLIK</sequence>
<reference evidence="2 3" key="1">
    <citation type="journal article" date="2015" name="Genome Announc.">
        <title>Expanding the biotechnology potential of lactobacilli through comparative genomics of 213 strains and associated genera.</title>
        <authorList>
            <person name="Sun Z."/>
            <person name="Harris H.M."/>
            <person name="McCann A."/>
            <person name="Guo C."/>
            <person name="Argimon S."/>
            <person name="Zhang W."/>
            <person name="Yang X."/>
            <person name="Jeffery I.B."/>
            <person name="Cooney J.C."/>
            <person name="Kagawa T.F."/>
            <person name="Liu W."/>
            <person name="Song Y."/>
            <person name="Salvetti E."/>
            <person name="Wrobel A."/>
            <person name="Rasinkangas P."/>
            <person name="Parkhill J."/>
            <person name="Rea M.C."/>
            <person name="O'Sullivan O."/>
            <person name="Ritari J."/>
            <person name="Douillard F.P."/>
            <person name="Paul Ross R."/>
            <person name="Yang R."/>
            <person name="Briner A.E."/>
            <person name="Felis G.E."/>
            <person name="de Vos W.M."/>
            <person name="Barrangou R."/>
            <person name="Klaenhammer T.R."/>
            <person name="Caufield P.W."/>
            <person name="Cui Y."/>
            <person name="Zhang H."/>
            <person name="O'Toole P.W."/>
        </authorList>
    </citation>
    <scope>NUCLEOTIDE SEQUENCE [LARGE SCALE GENOMIC DNA]</scope>
    <source>
        <strain evidence="2 3">DSM 15354</strain>
    </source>
</reference>
<dbReference type="GO" id="GO:0016301">
    <property type="term" value="F:kinase activity"/>
    <property type="evidence" value="ECO:0007669"/>
    <property type="project" value="UniProtKB-KW"/>
</dbReference>
<name>A0A0R1S2J6_9LACO</name>
<dbReference type="PATRIC" id="fig|1122152.4.peg.478"/>
<proteinExistence type="predicted"/>
<keyword evidence="2" id="KW-0418">Kinase</keyword>
<dbReference type="InterPro" id="IPR052519">
    <property type="entry name" value="Euk-type_GlcNAc_Kinase"/>
</dbReference>
<dbReference type="eggNOG" id="COG2971">
    <property type="taxonomic scope" value="Bacteria"/>
</dbReference>
<dbReference type="AlphaFoldDB" id="A0A0R1S2J6"/>
<accession>A0A0R1S2J6</accession>
<dbReference type="Pfam" id="PF01869">
    <property type="entry name" value="BcrAD_BadFG"/>
    <property type="match status" value="1"/>
</dbReference>
<dbReference type="OrthoDB" id="9772633at2"/>